<evidence type="ECO:0000313" key="1">
    <source>
        <dbReference type="EMBL" id="TGY77851.1"/>
    </source>
</evidence>
<comment type="caution">
    <text evidence="1">The sequence shown here is derived from an EMBL/GenBank/DDBJ whole genome shotgun (WGS) entry which is preliminary data.</text>
</comment>
<keyword evidence="2" id="KW-1185">Reference proteome</keyword>
<protein>
    <submittedName>
        <fullName evidence="1">Uncharacterized protein</fullName>
    </submittedName>
</protein>
<evidence type="ECO:0000313" key="2">
    <source>
        <dbReference type="Proteomes" id="UP000306319"/>
    </source>
</evidence>
<reference evidence="1" key="1">
    <citation type="submission" date="2019-04" db="EMBL/GenBank/DDBJ databases">
        <title>Microbes associate with the intestines of laboratory mice.</title>
        <authorList>
            <person name="Navarre W."/>
            <person name="Wong E."/>
            <person name="Huang K."/>
            <person name="Tropini C."/>
            <person name="Ng K."/>
            <person name="Yu B."/>
        </authorList>
    </citation>
    <scope>NUCLEOTIDE SEQUENCE</scope>
    <source>
        <strain evidence="1">NM04_E33</strain>
    </source>
</reference>
<dbReference type="Proteomes" id="UP000306319">
    <property type="component" value="Unassembled WGS sequence"/>
</dbReference>
<sequence length="422" mass="45898">MKKLSLYMAMAGALLGAASCSQDTDPVLQTPTTFVLNVPAMQEQYIELQEGNTIELVASQPDYGYSAVADYSAEMSLTEDFSELYQLDVTDKHQARMTLKQEQIATGICELSGVKDADSFAAKFPNGMEPMKIYFRAICQLDGVESSRIVSNVVSYNNLKGYFAVPVPGFIYLVGSPEGWAGPTEANAAHYAPWRLFEPADAIGSHVYSGVFDMPAAPQFRFYTALTGWDADSYGSQVDDNPVDFPEFADGTFTGTVVKGKGSFSFPNFPGGKMTVTVDMSDMKNITLTCTAGEASVTVTKYIYLVGKISGWIEPSTANADSYKDYRLADTTGDGIYTGKFNVAAGDVNFRFALELNDDGWNNQTQIGSQVDDADVECSFTNGSFSGPYVFGKGNWKFNIESDCTLSLTVDTNNNTVAYEIE</sequence>
<organism evidence="1 2">
    <name type="scientific">Lepagella muris</name>
    <dbReference type="NCBI Taxonomy" id="3032870"/>
    <lineage>
        <taxon>Bacteria</taxon>
        <taxon>Pseudomonadati</taxon>
        <taxon>Bacteroidota</taxon>
        <taxon>Bacteroidia</taxon>
        <taxon>Bacteroidales</taxon>
        <taxon>Muribaculaceae</taxon>
        <taxon>Lepagella</taxon>
    </lineage>
</organism>
<name>A0AC61RDJ2_9BACT</name>
<proteinExistence type="predicted"/>
<accession>A0AC61RDJ2</accession>
<gene>
    <name evidence="1" type="ORF">E5331_12670</name>
</gene>
<dbReference type="EMBL" id="SRYB01000019">
    <property type="protein sequence ID" value="TGY77851.1"/>
    <property type="molecule type" value="Genomic_DNA"/>
</dbReference>